<comment type="caution">
    <text evidence="1">The sequence shown here is derived from an EMBL/GenBank/DDBJ whole genome shotgun (WGS) entry which is preliminary data.</text>
</comment>
<sequence>MVNSLILRENRLYFFPLLFSVDFMKYSKLAVKILKYEEKEIYYDPAYHGRTLKIFGIDDDPARVIEYIGDQFLEKDYGLIFFDTKGKYPKEKFDTVIRIEDNKPTGLDPIKMVEKGLLKDFYTAATIIQTIYGLDRSLTNKLYADILEGKVKSVKDAAKSEEHYGEVIREAYTSLDDVFFEGEPPELGKSILVDFGRTYNISIAGMAFLILAAAVKDRRSTLIGIDDAAVLFYTTPGIAALPLLTQPMRGRVTVLGSRYVVENILNIPGPTLVLYNDPDLQSMIYEANGAPQGDMRKHVLKGEGAFIWRTTQTLEVEFGKLPFEG</sequence>
<gene>
    <name evidence="1" type="ORF">XD54_1555</name>
</gene>
<evidence type="ECO:0000313" key="1">
    <source>
        <dbReference type="EMBL" id="KUK17134.1"/>
    </source>
</evidence>
<name>A0A101EL40_9EURY</name>
<protein>
    <submittedName>
        <fullName evidence="1">Uncharacterized protein</fullName>
    </submittedName>
</protein>
<dbReference type="EMBL" id="LGFD01000034">
    <property type="protein sequence ID" value="KUK17134.1"/>
    <property type="molecule type" value="Genomic_DNA"/>
</dbReference>
<proteinExistence type="predicted"/>
<dbReference type="AlphaFoldDB" id="A0A101EL40"/>
<reference evidence="2" key="1">
    <citation type="journal article" date="2015" name="MBio">
        <title>Genome-Resolved Metagenomic Analysis Reveals Roles for Candidate Phyla and Other Microbial Community Members in Biogeochemical Transformations in Oil Reservoirs.</title>
        <authorList>
            <person name="Hu P."/>
            <person name="Tom L."/>
            <person name="Singh A."/>
            <person name="Thomas B.C."/>
            <person name="Baker B.J."/>
            <person name="Piceno Y.M."/>
            <person name="Andersen G.L."/>
            <person name="Banfield J.F."/>
        </authorList>
    </citation>
    <scope>NUCLEOTIDE SEQUENCE [LARGE SCALE GENOMIC DNA]</scope>
</reference>
<organism evidence="1 2">
    <name type="scientific">Thermococcus sibiricus</name>
    <dbReference type="NCBI Taxonomy" id="172049"/>
    <lineage>
        <taxon>Archaea</taxon>
        <taxon>Methanobacteriati</taxon>
        <taxon>Methanobacteriota</taxon>
        <taxon>Thermococci</taxon>
        <taxon>Thermococcales</taxon>
        <taxon>Thermococcaceae</taxon>
        <taxon>Thermococcus</taxon>
    </lineage>
</organism>
<evidence type="ECO:0000313" key="2">
    <source>
        <dbReference type="Proteomes" id="UP000053911"/>
    </source>
</evidence>
<dbReference type="PATRIC" id="fig|172049.5.peg.1014"/>
<dbReference type="Proteomes" id="UP000053911">
    <property type="component" value="Unassembled WGS sequence"/>
</dbReference>
<accession>A0A101EL40</accession>